<keyword evidence="1" id="KW-0805">Transcription regulation</keyword>
<dbReference type="InterPro" id="IPR050204">
    <property type="entry name" value="AraC_XylS_family_regulators"/>
</dbReference>
<dbReference type="SMART" id="SM00342">
    <property type="entry name" value="HTH_ARAC"/>
    <property type="match status" value="1"/>
</dbReference>
<protein>
    <recommendedName>
        <fullName evidence="4">HTH araC/xylS-type domain-containing protein</fullName>
    </recommendedName>
</protein>
<evidence type="ECO:0000256" key="1">
    <source>
        <dbReference type="ARBA" id="ARBA00023015"/>
    </source>
</evidence>
<dbReference type="AlphaFoldDB" id="A0A1C2DCI5"/>
<dbReference type="EMBL" id="MDEO01000036">
    <property type="protein sequence ID" value="OCX12346.1"/>
    <property type="molecule type" value="Genomic_DNA"/>
</dbReference>
<keyword evidence="3" id="KW-0804">Transcription</keyword>
<name>A0A1C2DCI5_9HYPH</name>
<dbReference type="PANTHER" id="PTHR46796:SF6">
    <property type="entry name" value="ARAC SUBFAMILY"/>
    <property type="match status" value="1"/>
</dbReference>
<evidence type="ECO:0000256" key="3">
    <source>
        <dbReference type="ARBA" id="ARBA00023163"/>
    </source>
</evidence>
<dbReference type="PROSITE" id="PS00041">
    <property type="entry name" value="HTH_ARAC_FAMILY_1"/>
    <property type="match status" value="1"/>
</dbReference>
<dbReference type="Proteomes" id="UP000094412">
    <property type="component" value="Unassembled WGS sequence"/>
</dbReference>
<dbReference type="Pfam" id="PF12833">
    <property type="entry name" value="HTH_18"/>
    <property type="match status" value="1"/>
</dbReference>
<dbReference type="PANTHER" id="PTHR46796">
    <property type="entry name" value="HTH-TYPE TRANSCRIPTIONAL ACTIVATOR RHAS-RELATED"/>
    <property type="match status" value="1"/>
</dbReference>
<evidence type="ECO:0000259" key="4">
    <source>
        <dbReference type="PROSITE" id="PS01124"/>
    </source>
</evidence>
<dbReference type="PRINTS" id="PR00032">
    <property type="entry name" value="HTHARAC"/>
</dbReference>
<dbReference type="InterPro" id="IPR035418">
    <property type="entry name" value="AraC-bd_2"/>
</dbReference>
<reference evidence="5 6" key="1">
    <citation type="submission" date="2016-08" db="EMBL/GenBank/DDBJ databases">
        <title>Whole genome sequence of Mesorhizobium sp. strain UASWS1009 isolated from industrial sewage.</title>
        <authorList>
            <person name="Crovadore J."/>
            <person name="Calmin G."/>
            <person name="Chablais R."/>
            <person name="Cochard B."/>
            <person name="Lefort F."/>
        </authorList>
    </citation>
    <scope>NUCLEOTIDE SEQUENCE [LARGE SCALE GENOMIC DNA]</scope>
    <source>
        <strain evidence="5 6">UASWS1009</strain>
    </source>
</reference>
<feature type="domain" description="HTH araC/xylS-type" evidence="4">
    <location>
        <begin position="218"/>
        <end position="319"/>
    </location>
</feature>
<dbReference type="SUPFAM" id="SSF46689">
    <property type="entry name" value="Homeodomain-like"/>
    <property type="match status" value="1"/>
</dbReference>
<evidence type="ECO:0000313" key="6">
    <source>
        <dbReference type="Proteomes" id="UP000094412"/>
    </source>
</evidence>
<dbReference type="STRING" id="1566387.QV13_22095"/>
<dbReference type="InterPro" id="IPR020449">
    <property type="entry name" value="Tscrpt_reg_AraC-type_HTH"/>
</dbReference>
<dbReference type="InterPro" id="IPR018060">
    <property type="entry name" value="HTH_AraC"/>
</dbReference>
<proteinExistence type="predicted"/>
<comment type="caution">
    <text evidence="5">The sequence shown here is derived from an EMBL/GenBank/DDBJ whole genome shotgun (WGS) entry which is preliminary data.</text>
</comment>
<organism evidence="5 6">
    <name type="scientific">Mesorhizobium hungaricum</name>
    <dbReference type="NCBI Taxonomy" id="1566387"/>
    <lineage>
        <taxon>Bacteria</taxon>
        <taxon>Pseudomonadati</taxon>
        <taxon>Pseudomonadota</taxon>
        <taxon>Alphaproteobacteria</taxon>
        <taxon>Hyphomicrobiales</taxon>
        <taxon>Phyllobacteriaceae</taxon>
        <taxon>Mesorhizobium</taxon>
    </lineage>
</organism>
<dbReference type="RefSeq" id="WP_024927221.1">
    <property type="nucleotide sequence ID" value="NZ_MDEO01000036.1"/>
</dbReference>
<gene>
    <name evidence="5" type="ORF">QV13_22095</name>
</gene>
<keyword evidence="6" id="KW-1185">Reference proteome</keyword>
<dbReference type="GO" id="GO:0043565">
    <property type="term" value="F:sequence-specific DNA binding"/>
    <property type="evidence" value="ECO:0007669"/>
    <property type="project" value="InterPro"/>
</dbReference>
<dbReference type="Gene3D" id="1.10.10.60">
    <property type="entry name" value="Homeodomain-like"/>
    <property type="match status" value="1"/>
</dbReference>
<evidence type="ECO:0000256" key="2">
    <source>
        <dbReference type="ARBA" id="ARBA00023125"/>
    </source>
</evidence>
<sequence length="327" mass="36012">MNAAHLLQFSSERLPGQKRLDAWREVFSRAVLKSDVTPVNQDEPFHARMALQHLPGLSITWGSSSSLRIERPPGLVADGDDDLILILSLAGQATGQQCGRELQLEPGGAVLWANGVPGRFRCSQNYSLTQLKLPARGLQTMVRDVEGAVMRPLDRRGKALAVLAGYVAALRLTLDRTAPEARLMFATHIRDLVALTLGADADTADLARRRGLRAARLAAVRAYIAENLTRPDLGVRQVAARQSISPRYLQMLFDAEGTTFSEFVLEQRLARIHRLLTDPRLDKLPIGVIALDAGFGDLSYFNRVFRRRYGATPSEIRAAAARENNDG</sequence>
<dbReference type="OrthoDB" id="4601794at2"/>
<dbReference type="InterPro" id="IPR018062">
    <property type="entry name" value="HTH_AraC-typ_CS"/>
</dbReference>
<dbReference type="GO" id="GO:0003700">
    <property type="term" value="F:DNA-binding transcription factor activity"/>
    <property type="evidence" value="ECO:0007669"/>
    <property type="project" value="InterPro"/>
</dbReference>
<dbReference type="Pfam" id="PF14525">
    <property type="entry name" value="AraC_binding_2"/>
    <property type="match status" value="1"/>
</dbReference>
<accession>A0A1C2DCI5</accession>
<keyword evidence="2" id="KW-0238">DNA-binding</keyword>
<dbReference type="InterPro" id="IPR009057">
    <property type="entry name" value="Homeodomain-like_sf"/>
</dbReference>
<evidence type="ECO:0000313" key="5">
    <source>
        <dbReference type="EMBL" id="OCX12346.1"/>
    </source>
</evidence>
<dbReference type="PROSITE" id="PS01124">
    <property type="entry name" value="HTH_ARAC_FAMILY_2"/>
    <property type="match status" value="1"/>
</dbReference>